<dbReference type="AlphaFoldDB" id="A0A2C1MUF1"/>
<protein>
    <recommendedName>
        <fullName evidence="4">PRK06770 family protein</fullName>
    </recommendedName>
</protein>
<comment type="caution">
    <text evidence="2">The sequence shown here is derived from an EMBL/GenBank/DDBJ whole genome shotgun (WGS) entry which is preliminary data.</text>
</comment>
<keyword evidence="1" id="KW-1133">Transmembrane helix</keyword>
<dbReference type="InterPro" id="IPR046208">
    <property type="entry name" value="DUF6241"/>
</dbReference>
<proteinExistence type="predicted"/>
<keyword evidence="1" id="KW-0472">Membrane</keyword>
<feature type="transmembrane region" description="Helical" evidence="1">
    <location>
        <begin position="7"/>
        <end position="27"/>
    </location>
</feature>
<sequence>MKNKISTWLGIVAAMGVLAVAVTFGMLELADNPVDKEVSAQIDKKEDQTIVGREVDGVFVDVYVTKNSTESEVITAMHLMTHQKVVAEGKSGSIPMIQNNAKKLKEIINKSSFAKKNELLAIANRWAQKDFSKIVEDHNYFSDAQEDNVCKATRAMDALEEQHYILTTFGEEKAKELYESGDAPHVQ</sequence>
<dbReference type="EMBL" id="NVAP01000040">
    <property type="protein sequence ID" value="PFQ44035.1"/>
    <property type="molecule type" value="Genomic_DNA"/>
</dbReference>
<dbReference type="Proteomes" id="UP000224386">
    <property type="component" value="Unassembled WGS sequence"/>
</dbReference>
<dbReference type="Pfam" id="PF19754">
    <property type="entry name" value="DUF6241"/>
    <property type="match status" value="1"/>
</dbReference>
<dbReference type="NCBIfam" id="NF005268">
    <property type="entry name" value="PRK06770.1-4"/>
    <property type="match status" value="1"/>
</dbReference>
<evidence type="ECO:0000313" key="2">
    <source>
        <dbReference type="EMBL" id="PFQ44035.1"/>
    </source>
</evidence>
<gene>
    <name evidence="2" type="ORF">COK05_19510</name>
</gene>
<accession>A0A2C1MUF1</accession>
<name>A0A2C1MUF1_BACCE</name>
<dbReference type="RefSeq" id="WP_098613902.1">
    <property type="nucleotide sequence ID" value="NZ_JBNNUB010000007.1"/>
</dbReference>
<evidence type="ECO:0008006" key="4">
    <source>
        <dbReference type="Google" id="ProtNLM"/>
    </source>
</evidence>
<evidence type="ECO:0000256" key="1">
    <source>
        <dbReference type="SAM" id="Phobius"/>
    </source>
</evidence>
<evidence type="ECO:0000313" key="3">
    <source>
        <dbReference type="Proteomes" id="UP000224386"/>
    </source>
</evidence>
<reference evidence="2 3" key="1">
    <citation type="submission" date="2017-09" db="EMBL/GenBank/DDBJ databases">
        <title>Large-scale bioinformatics analysis of Bacillus genomes uncovers conserved roles of natural products in bacterial physiology.</title>
        <authorList>
            <consortium name="Agbiome Team Llc"/>
            <person name="Bleich R.M."/>
            <person name="Grubbs K.J."/>
            <person name="Santa Maria K.C."/>
            <person name="Allen S.E."/>
            <person name="Farag S."/>
            <person name="Shank E.A."/>
            <person name="Bowers A."/>
        </authorList>
    </citation>
    <scope>NUCLEOTIDE SEQUENCE [LARGE SCALE GENOMIC DNA]</scope>
    <source>
        <strain evidence="2 3">AFS070861</strain>
    </source>
</reference>
<keyword evidence="1" id="KW-0812">Transmembrane</keyword>
<organism evidence="2 3">
    <name type="scientific">Bacillus cereus</name>
    <dbReference type="NCBI Taxonomy" id="1396"/>
    <lineage>
        <taxon>Bacteria</taxon>
        <taxon>Bacillati</taxon>
        <taxon>Bacillota</taxon>
        <taxon>Bacilli</taxon>
        <taxon>Bacillales</taxon>
        <taxon>Bacillaceae</taxon>
        <taxon>Bacillus</taxon>
        <taxon>Bacillus cereus group</taxon>
    </lineage>
</organism>